<dbReference type="CDD" id="cd03467">
    <property type="entry name" value="Rieske"/>
    <property type="match status" value="1"/>
</dbReference>
<dbReference type="PROSITE" id="PS51296">
    <property type="entry name" value="RIESKE"/>
    <property type="match status" value="1"/>
</dbReference>
<dbReference type="Pfam" id="PF00355">
    <property type="entry name" value="Rieske"/>
    <property type="match status" value="1"/>
</dbReference>
<accession>A0ABY8VK93</accession>
<dbReference type="Gene3D" id="2.102.10.10">
    <property type="entry name" value="Rieske [2Fe-2S] iron-sulphur domain"/>
    <property type="match status" value="1"/>
</dbReference>
<evidence type="ECO:0000259" key="5">
    <source>
        <dbReference type="PROSITE" id="PS51296"/>
    </source>
</evidence>
<evidence type="ECO:0000256" key="4">
    <source>
        <dbReference type="ARBA" id="ARBA00023014"/>
    </source>
</evidence>
<evidence type="ECO:0000256" key="1">
    <source>
        <dbReference type="ARBA" id="ARBA00022714"/>
    </source>
</evidence>
<reference evidence="6 7" key="1">
    <citation type="submission" date="2023-05" db="EMBL/GenBank/DDBJ databases">
        <title>Corynebacterium suedekumii sp. nov. and Corynebacterium breve sp. nov. isolated from raw cow's milk.</title>
        <authorList>
            <person name="Baer M.K."/>
            <person name="Mehl L."/>
            <person name="Hellmuth R."/>
            <person name="Marke G."/>
            <person name="Lipski A."/>
        </authorList>
    </citation>
    <scope>NUCLEOTIDE SEQUENCE [LARGE SCALE GENOMIC DNA]</scope>
    <source>
        <strain evidence="6 7">R4</strain>
    </source>
</reference>
<dbReference type="Proteomes" id="UP001225598">
    <property type="component" value="Chromosome"/>
</dbReference>
<evidence type="ECO:0000256" key="2">
    <source>
        <dbReference type="ARBA" id="ARBA00022723"/>
    </source>
</evidence>
<dbReference type="InterPro" id="IPR017941">
    <property type="entry name" value="Rieske_2Fe-2S"/>
</dbReference>
<protein>
    <submittedName>
        <fullName evidence="6">Rieske 2Fe-2S domain-containing protein</fullName>
    </submittedName>
</protein>
<organism evidence="6 7">
    <name type="scientific">Corynebacterium breve</name>
    <dbReference type="NCBI Taxonomy" id="3049799"/>
    <lineage>
        <taxon>Bacteria</taxon>
        <taxon>Bacillati</taxon>
        <taxon>Actinomycetota</taxon>
        <taxon>Actinomycetes</taxon>
        <taxon>Mycobacteriales</taxon>
        <taxon>Corynebacteriaceae</taxon>
        <taxon>Corynebacterium</taxon>
    </lineage>
</organism>
<name>A0ABY8VK93_9CORY</name>
<gene>
    <name evidence="6" type="ORF">QP027_11400</name>
</gene>
<dbReference type="EMBL" id="CP126969">
    <property type="protein sequence ID" value="WIM69083.1"/>
    <property type="molecule type" value="Genomic_DNA"/>
</dbReference>
<dbReference type="SUPFAM" id="SSF50022">
    <property type="entry name" value="ISP domain"/>
    <property type="match status" value="1"/>
</dbReference>
<feature type="domain" description="Rieske" evidence="5">
    <location>
        <begin position="15"/>
        <end position="113"/>
    </location>
</feature>
<evidence type="ECO:0000256" key="3">
    <source>
        <dbReference type="ARBA" id="ARBA00023004"/>
    </source>
</evidence>
<keyword evidence="1" id="KW-0001">2Fe-2S</keyword>
<keyword evidence="4" id="KW-0411">Iron-sulfur</keyword>
<evidence type="ECO:0000313" key="7">
    <source>
        <dbReference type="Proteomes" id="UP001225598"/>
    </source>
</evidence>
<keyword evidence="7" id="KW-1185">Reference proteome</keyword>
<dbReference type="InterPro" id="IPR036922">
    <property type="entry name" value="Rieske_2Fe-2S_sf"/>
</dbReference>
<evidence type="ECO:0000313" key="6">
    <source>
        <dbReference type="EMBL" id="WIM69083.1"/>
    </source>
</evidence>
<sequence length="114" mass="11754">MFLLGTATTFAGAFLAACGEAPSEEVAKTEVPVGSAVVLDKFIIAQPTEGEFVAYSSDCPHQHSKITGVDGDTVVCPAHHSVFSIVDGSVIEGPARDPMYPAEATVEGDTVSAK</sequence>
<dbReference type="RefSeq" id="WP_284827042.1">
    <property type="nucleotide sequence ID" value="NZ_CP126969.1"/>
</dbReference>
<proteinExistence type="predicted"/>
<keyword evidence="3" id="KW-0408">Iron</keyword>
<keyword evidence="2" id="KW-0479">Metal-binding</keyword>